<dbReference type="PANTHER" id="PTHR11091:SF0">
    <property type="entry name" value="MALATE DEHYDROGENASE"/>
    <property type="match status" value="1"/>
</dbReference>
<dbReference type="EMBL" id="KN551157">
    <property type="protein sequence ID" value="KHJ92748.1"/>
    <property type="molecule type" value="Genomic_DNA"/>
</dbReference>
<dbReference type="Proteomes" id="UP000053660">
    <property type="component" value="Unassembled WGS sequence"/>
</dbReference>
<dbReference type="Pfam" id="PF02615">
    <property type="entry name" value="Ldh_2"/>
    <property type="match status" value="1"/>
</dbReference>
<dbReference type="InterPro" id="IPR003767">
    <property type="entry name" value="Malate/L-lactate_DH-like"/>
</dbReference>
<evidence type="ECO:0000256" key="1">
    <source>
        <dbReference type="ARBA" id="ARBA00006056"/>
    </source>
</evidence>
<protein>
    <recommendedName>
        <fullName evidence="4">Malate/L-lactate dehydrogenase</fullName>
    </recommendedName>
</protein>
<dbReference type="PANTHER" id="PTHR11091">
    <property type="entry name" value="OXIDOREDUCTASE-RELATED"/>
    <property type="match status" value="1"/>
</dbReference>
<dbReference type="AlphaFoldDB" id="A0A0B1T5B6"/>
<reference evidence="2 3" key="1">
    <citation type="submission" date="2014-03" db="EMBL/GenBank/DDBJ databases">
        <title>Draft genome of the hookworm Oesophagostomum dentatum.</title>
        <authorList>
            <person name="Mitreva M."/>
        </authorList>
    </citation>
    <scope>NUCLEOTIDE SEQUENCE [LARGE SCALE GENOMIC DNA]</scope>
    <source>
        <strain evidence="2 3">OD-Hann</strain>
    </source>
</reference>
<proteinExistence type="inferred from homology"/>
<accession>A0A0B1T5B6</accession>
<dbReference type="SUPFAM" id="SSF89733">
    <property type="entry name" value="L-sulfolactate dehydrogenase-like"/>
    <property type="match status" value="1"/>
</dbReference>
<dbReference type="Gene3D" id="1.10.1530.10">
    <property type="match status" value="1"/>
</dbReference>
<comment type="similarity">
    <text evidence="1">Belongs to the LDH2/MDH2 oxidoreductase family.</text>
</comment>
<name>A0A0B1T5B6_OESDE</name>
<evidence type="ECO:0000313" key="3">
    <source>
        <dbReference type="Proteomes" id="UP000053660"/>
    </source>
</evidence>
<dbReference type="InterPro" id="IPR043144">
    <property type="entry name" value="Mal/L-sulf/L-lact_DH-like_ah"/>
</dbReference>
<evidence type="ECO:0000313" key="2">
    <source>
        <dbReference type="EMBL" id="KHJ92748.1"/>
    </source>
</evidence>
<dbReference type="GO" id="GO:0016491">
    <property type="term" value="F:oxidoreductase activity"/>
    <property type="evidence" value="ECO:0007669"/>
    <property type="project" value="InterPro"/>
</dbReference>
<evidence type="ECO:0008006" key="4">
    <source>
        <dbReference type="Google" id="ProtNLM"/>
    </source>
</evidence>
<sequence length="86" mass="9475">MVDCMKSVGVVESHASQLAEALIEADVRGHYSHGLNRLDMYINDVRKKVCKGDGTPKILKVCSISLLSKSSLLCLSLPSLMHYIWA</sequence>
<organism evidence="2 3">
    <name type="scientific">Oesophagostomum dentatum</name>
    <name type="common">Nodular worm</name>
    <dbReference type="NCBI Taxonomy" id="61180"/>
    <lineage>
        <taxon>Eukaryota</taxon>
        <taxon>Metazoa</taxon>
        <taxon>Ecdysozoa</taxon>
        <taxon>Nematoda</taxon>
        <taxon>Chromadorea</taxon>
        <taxon>Rhabditida</taxon>
        <taxon>Rhabditina</taxon>
        <taxon>Rhabditomorpha</taxon>
        <taxon>Strongyloidea</taxon>
        <taxon>Strongylidae</taxon>
        <taxon>Oesophagostomum</taxon>
    </lineage>
</organism>
<gene>
    <name evidence="2" type="ORF">OESDEN_07358</name>
</gene>
<keyword evidence="3" id="KW-1185">Reference proteome</keyword>
<dbReference type="InterPro" id="IPR036111">
    <property type="entry name" value="Mal/L-sulfo/L-lacto_DH-like_sf"/>
</dbReference>
<dbReference type="OrthoDB" id="7881616at2759"/>